<dbReference type="EMBL" id="BRXZ01002100">
    <property type="protein sequence ID" value="GMH54475.1"/>
    <property type="molecule type" value="Genomic_DNA"/>
</dbReference>
<feature type="domain" description="Spore protein YkvP/CgeB glycosyl transferase-like" evidence="1">
    <location>
        <begin position="446"/>
        <end position="547"/>
    </location>
</feature>
<evidence type="ECO:0000313" key="3">
    <source>
        <dbReference type="Proteomes" id="UP001165082"/>
    </source>
</evidence>
<evidence type="ECO:0000313" key="2">
    <source>
        <dbReference type="EMBL" id="GMH54475.1"/>
    </source>
</evidence>
<comment type="caution">
    <text evidence="2">The sequence shown here is derived from an EMBL/GenBank/DDBJ whole genome shotgun (WGS) entry which is preliminary data.</text>
</comment>
<keyword evidence="3" id="KW-1185">Reference proteome</keyword>
<sequence>FLRGTMKTYFGDLYSVVDPPERLKVLFMVDPYACTFVSHREIECNDRAVVKGVVEGGEEKGWELEMTKGTLVDESFGYCHHLSYARTVRELGNKFRSFEHSGEVGLDWIDKVFLKWRENNALTDLHPTSPAAYKSTRRTTYADLPAELRNHVFANCHCAECLGGAMFEGDDWDARAMVCGAEEEDTPLAPTEPEAIGKEWDNFVNKAKPANPTATADPAKLPITTEGMEVELEGTSSQSKHGVIRKLTTTVDPEEIKPEHLEHLDPVEWLEDDEAPCGGRMKIVVVIICEGEHDHSTPPIFQPIASTLASGLRSLLRSENPSTFQTADVHVATCVDLRFCRIKSSSAYVVLLGAHHLARYKDGNGVVASVASDFPKRDRTAIYNFEETKTQNDWQPGGGMWDIVNHYEHVPTDVVFYGRLNNYRSSIIASLREANVTVRHLNAGTEGVWGSSLTRAIDSSKIVLSLRYFGESTQEGEWKFTRFFEPLERGVLVVAEECGTSKEREAWGDAIVFVDRDSIVREIKYFLENVEERQERVRRGQEMLKERDYKEVLKGPVRKMWTARCE</sequence>
<dbReference type="Proteomes" id="UP001165082">
    <property type="component" value="Unassembled WGS sequence"/>
</dbReference>
<reference evidence="2" key="1">
    <citation type="submission" date="2022-07" db="EMBL/GenBank/DDBJ databases">
        <title>Genome analysis of Parmales, a sister group of diatoms, reveals the evolutionary specialization of diatoms from phago-mixotrophs to photoautotrophs.</title>
        <authorList>
            <person name="Ban H."/>
            <person name="Sato S."/>
            <person name="Yoshikawa S."/>
            <person name="Kazumasa Y."/>
            <person name="Nakamura Y."/>
            <person name="Ichinomiya M."/>
            <person name="Saitoh K."/>
            <person name="Sato N."/>
            <person name="Blanc-Mathieu R."/>
            <person name="Endo H."/>
            <person name="Kuwata A."/>
            <person name="Ogata H."/>
        </authorList>
    </citation>
    <scope>NUCLEOTIDE SEQUENCE</scope>
</reference>
<evidence type="ECO:0000259" key="1">
    <source>
        <dbReference type="Pfam" id="PF13524"/>
    </source>
</evidence>
<dbReference type="Pfam" id="PF13524">
    <property type="entry name" value="Glyco_trans_1_2"/>
    <property type="match status" value="1"/>
</dbReference>
<dbReference type="InterPro" id="IPR055259">
    <property type="entry name" value="YkvP/CgeB_Glyco_trans-like"/>
</dbReference>
<dbReference type="OrthoDB" id="200189at2759"/>
<dbReference type="AlphaFoldDB" id="A0A9W6ZR62"/>
<name>A0A9W6ZR62_9STRA</name>
<feature type="non-terminal residue" evidence="2">
    <location>
        <position position="1"/>
    </location>
</feature>
<proteinExistence type="predicted"/>
<accession>A0A9W6ZR62</accession>
<organism evidence="2 3">
    <name type="scientific">Triparma retinervis</name>
    <dbReference type="NCBI Taxonomy" id="2557542"/>
    <lineage>
        <taxon>Eukaryota</taxon>
        <taxon>Sar</taxon>
        <taxon>Stramenopiles</taxon>
        <taxon>Ochrophyta</taxon>
        <taxon>Bolidophyceae</taxon>
        <taxon>Parmales</taxon>
        <taxon>Triparmaceae</taxon>
        <taxon>Triparma</taxon>
    </lineage>
</organism>
<protein>
    <recommendedName>
        <fullName evidence="1">Spore protein YkvP/CgeB glycosyl transferase-like domain-containing protein</fullName>
    </recommendedName>
</protein>
<gene>
    <name evidence="2" type="ORF">TrRE_jg1784</name>
</gene>